<evidence type="ECO:0000256" key="1">
    <source>
        <dbReference type="SAM" id="MobiDB-lite"/>
    </source>
</evidence>
<evidence type="ECO:0008006" key="4">
    <source>
        <dbReference type="Google" id="ProtNLM"/>
    </source>
</evidence>
<comment type="caution">
    <text evidence="2">The sequence shown here is derived from an EMBL/GenBank/DDBJ whole genome shotgun (WGS) entry which is preliminary data.</text>
</comment>
<dbReference type="InterPro" id="IPR013382">
    <property type="entry name" value="CRISPR-assoc_prot_Cse2"/>
</dbReference>
<name>A0A512C1B4_9HYPH</name>
<sequence>MMSRNGDTALLDALAGAVRGLAKAEARGDLASLRRLDLTVPASAVFYRIVARHAPQREKPDDLRALALILAMMALKPEALAPGRLGQTLAEANVSEARVQRLLAARGETFRDLALRTSRLLARRETLPYRELGLLVLARTETFAEEIRMRIARDYWGQRSGNGAVSDTDPASNATETTRTE</sequence>
<organism evidence="2 3">
    <name type="scientific">Microvirga aerophila</name>
    <dbReference type="NCBI Taxonomy" id="670291"/>
    <lineage>
        <taxon>Bacteria</taxon>
        <taxon>Pseudomonadati</taxon>
        <taxon>Pseudomonadota</taxon>
        <taxon>Alphaproteobacteria</taxon>
        <taxon>Hyphomicrobiales</taxon>
        <taxon>Methylobacteriaceae</taxon>
        <taxon>Microvirga</taxon>
    </lineage>
</organism>
<proteinExistence type="predicted"/>
<dbReference type="EMBL" id="BJYU01000143">
    <property type="protein sequence ID" value="GEO18006.1"/>
    <property type="molecule type" value="Genomic_DNA"/>
</dbReference>
<protein>
    <recommendedName>
        <fullName evidence="4">Type I-E CRISPR-associated protein Cse2/CasB</fullName>
    </recommendedName>
</protein>
<accession>A0A512C1B4</accession>
<dbReference type="Gene3D" id="1.10.520.40">
    <property type="entry name" value="CRISPR-associated protein Cse2"/>
    <property type="match status" value="1"/>
</dbReference>
<dbReference type="Proteomes" id="UP000321085">
    <property type="component" value="Unassembled WGS sequence"/>
</dbReference>
<reference evidence="2 3" key="1">
    <citation type="submission" date="2019-07" db="EMBL/GenBank/DDBJ databases">
        <title>Whole genome shotgun sequence of Microvirga aerophila NBRC 106136.</title>
        <authorList>
            <person name="Hosoyama A."/>
            <person name="Uohara A."/>
            <person name="Ohji S."/>
            <person name="Ichikawa N."/>
        </authorList>
    </citation>
    <scope>NUCLEOTIDE SEQUENCE [LARGE SCALE GENOMIC DNA]</scope>
    <source>
        <strain evidence="2 3">NBRC 106136</strain>
    </source>
</reference>
<keyword evidence="3" id="KW-1185">Reference proteome</keyword>
<gene>
    <name evidence="2" type="ORF">MAE02_57020</name>
</gene>
<dbReference type="AlphaFoldDB" id="A0A512C1B4"/>
<dbReference type="InterPro" id="IPR038287">
    <property type="entry name" value="Cse2_sf"/>
</dbReference>
<feature type="region of interest" description="Disordered" evidence="1">
    <location>
        <begin position="162"/>
        <end position="181"/>
    </location>
</feature>
<evidence type="ECO:0000313" key="2">
    <source>
        <dbReference type="EMBL" id="GEO18006.1"/>
    </source>
</evidence>
<evidence type="ECO:0000313" key="3">
    <source>
        <dbReference type="Proteomes" id="UP000321085"/>
    </source>
</evidence>
<dbReference type="RefSeq" id="WP_147022790.1">
    <property type="nucleotide sequence ID" value="NZ_BJYU01000143.1"/>
</dbReference>
<dbReference type="Pfam" id="PF09485">
    <property type="entry name" value="CRISPR_Cse2"/>
    <property type="match status" value="1"/>
</dbReference>